<protein>
    <submittedName>
        <fullName evidence="5">BA75_02873T0</fullName>
    </submittedName>
</protein>
<keyword evidence="1 3" id="KW-0820">tRNA-binding</keyword>
<dbReference type="PANTHER" id="PTHR11586:SF33">
    <property type="entry name" value="AMINOACYL TRNA SYNTHASE COMPLEX-INTERACTING MULTIFUNCTIONAL PROTEIN 1"/>
    <property type="match status" value="1"/>
</dbReference>
<keyword evidence="2 3" id="KW-0694">RNA-binding</keyword>
<dbReference type="AlphaFoldDB" id="A0A1B2JB02"/>
<dbReference type="GO" id="GO:0000049">
    <property type="term" value="F:tRNA binding"/>
    <property type="evidence" value="ECO:0007669"/>
    <property type="project" value="UniProtKB-UniRule"/>
</dbReference>
<dbReference type="OrthoDB" id="19141at2759"/>
<dbReference type="Proteomes" id="UP000094565">
    <property type="component" value="Chromosome 2"/>
</dbReference>
<dbReference type="Gene3D" id="2.40.50.140">
    <property type="entry name" value="Nucleic acid-binding proteins"/>
    <property type="match status" value="1"/>
</dbReference>
<reference evidence="5 6" key="1">
    <citation type="submission" date="2016-02" db="EMBL/GenBank/DDBJ databases">
        <title>Comparative genomic and transcriptomic foundation for Pichia pastoris.</title>
        <authorList>
            <person name="Love K.R."/>
            <person name="Shah K.A."/>
            <person name="Whittaker C.A."/>
            <person name="Wu J."/>
            <person name="Bartlett M.C."/>
            <person name="Ma D."/>
            <person name="Leeson R.L."/>
            <person name="Priest M."/>
            <person name="Young S.K."/>
            <person name="Love J.C."/>
        </authorList>
    </citation>
    <scope>NUCLEOTIDE SEQUENCE [LARGE SCALE GENOMIC DNA]</scope>
    <source>
        <strain evidence="5 6">ATCC 28485</strain>
    </source>
</reference>
<evidence type="ECO:0000256" key="1">
    <source>
        <dbReference type="ARBA" id="ARBA00022555"/>
    </source>
</evidence>
<dbReference type="InterPro" id="IPR051270">
    <property type="entry name" value="Tyrosine-tRNA_ligase_regulator"/>
</dbReference>
<dbReference type="PANTHER" id="PTHR11586">
    <property type="entry name" value="TRNA-AMINOACYLATION COFACTOR ARC1 FAMILY MEMBER"/>
    <property type="match status" value="1"/>
</dbReference>
<organism evidence="5 6">
    <name type="scientific">Komagataella pastoris</name>
    <name type="common">Yeast</name>
    <name type="synonym">Pichia pastoris</name>
    <dbReference type="NCBI Taxonomy" id="4922"/>
    <lineage>
        <taxon>Eukaryota</taxon>
        <taxon>Fungi</taxon>
        <taxon>Dikarya</taxon>
        <taxon>Ascomycota</taxon>
        <taxon>Saccharomycotina</taxon>
        <taxon>Pichiomycetes</taxon>
        <taxon>Pichiales</taxon>
        <taxon>Pichiaceae</taxon>
        <taxon>Komagataella</taxon>
    </lineage>
</organism>
<dbReference type="Pfam" id="PF01588">
    <property type="entry name" value="tRNA_bind"/>
    <property type="match status" value="1"/>
</dbReference>
<dbReference type="PROSITE" id="PS50886">
    <property type="entry name" value="TRBD"/>
    <property type="match status" value="1"/>
</dbReference>
<evidence type="ECO:0000259" key="4">
    <source>
        <dbReference type="PROSITE" id="PS50886"/>
    </source>
</evidence>
<evidence type="ECO:0000313" key="5">
    <source>
        <dbReference type="EMBL" id="ANZ75141.1"/>
    </source>
</evidence>
<gene>
    <name evidence="5" type="ORF">ATY40_BA7502873</name>
</gene>
<evidence type="ECO:0000256" key="2">
    <source>
        <dbReference type="ARBA" id="ARBA00022884"/>
    </source>
</evidence>
<name>A0A1B2JB02_PICPA</name>
<accession>A0A1B2JB02</accession>
<proteinExistence type="predicted"/>
<dbReference type="InterPro" id="IPR002547">
    <property type="entry name" value="tRNA-bd_dom"/>
</dbReference>
<evidence type="ECO:0000313" key="6">
    <source>
        <dbReference type="Proteomes" id="UP000094565"/>
    </source>
</evidence>
<sequence length="201" mass="22281">MFFRYLRRHLSTTSNAIALLSRPQFKIGRIVDVVKHPNADKLYVSAISMGNNPESGTSNTLTVCSGLVDYFSIPELLQRRVVVVTNLKPSKMRGVRSEAMLLAGEKSGNVELVEPPTSGREGESLHFEGVKITPEGNTNQLQLPVKPLKKSEWSQLAEGLQTNDQREVVFYSRIGTKRYYALVGNSTEKCTLATLAQAVVR</sequence>
<dbReference type="InterPro" id="IPR012340">
    <property type="entry name" value="NA-bd_OB-fold"/>
</dbReference>
<dbReference type="SUPFAM" id="SSF50249">
    <property type="entry name" value="Nucleic acid-binding proteins"/>
    <property type="match status" value="1"/>
</dbReference>
<keyword evidence="6" id="KW-1185">Reference proteome</keyword>
<dbReference type="EMBL" id="CP014585">
    <property type="protein sequence ID" value="ANZ75141.1"/>
    <property type="molecule type" value="Genomic_DNA"/>
</dbReference>
<feature type="domain" description="TRNA-binding" evidence="4">
    <location>
        <begin position="19"/>
        <end position="126"/>
    </location>
</feature>
<evidence type="ECO:0000256" key="3">
    <source>
        <dbReference type="PROSITE-ProRule" id="PRU00209"/>
    </source>
</evidence>